<dbReference type="Proteomes" id="UP001153199">
    <property type="component" value="Unassembled WGS sequence"/>
</dbReference>
<dbReference type="InterPro" id="IPR055763">
    <property type="entry name" value="DUF7339"/>
</dbReference>
<dbReference type="Pfam" id="PF24028">
    <property type="entry name" value="DUF7339"/>
    <property type="match status" value="1"/>
</dbReference>
<dbReference type="SUPFAM" id="SSF47413">
    <property type="entry name" value="lambda repressor-like DNA-binding domains"/>
    <property type="match status" value="1"/>
</dbReference>
<comment type="caution">
    <text evidence="2">The sequence shown here is derived from an EMBL/GenBank/DDBJ whole genome shotgun (WGS) entry which is preliminary data.</text>
</comment>
<evidence type="ECO:0000313" key="2">
    <source>
        <dbReference type="EMBL" id="MDG6145908.1"/>
    </source>
</evidence>
<dbReference type="AlphaFoldDB" id="A0A9X4P207"/>
<dbReference type="EMBL" id="JAMWFV010000017">
    <property type="protein sequence ID" value="MDG6145908.1"/>
    <property type="molecule type" value="Genomic_DNA"/>
</dbReference>
<dbReference type="RefSeq" id="WP_279365025.1">
    <property type="nucleotide sequence ID" value="NZ_JAMWEA010000001.1"/>
</dbReference>
<accession>A0A9X4P207</accession>
<keyword evidence="3" id="KW-1185">Reference proteome</keyword>
<organism evidence="2 3">
    <name type="scientific">Lactococcus formosensis</name>
    <dbReference type="NCBI Taxonomy" id="1281486"/>
    <lineage>
        <taxon>Bacteria</taxon>
        <taxon>Bacillati</taxon>
        <taxon>Bacillota</taxon>
        <taxon>Bacilli</taxon>
        <taxon>Lactobacillales</taxon>
        <taxon>Streptococcaceae</taxon>
        <taxon>Lactococcus</taxon>
    </lineage>
</organism>
<evidence type="ECO:0000259" key="1">
    <source>
        <dbReference type="Pfam" id="PF24028"/>
    </source>
</evidence>
<feature type="domain" description="DUF7339" evidence="1">
    <location>
        <begin position="1"/>
        <end position="103"/>
    </location>
</feature>
<dbReference type="GO" id="GO:0003677">
    <property type="term" value="F:DNA binding"/>
    <property type="evidence" value="ECO:0007669"/>
    <property type="project" value="InterPro"/>
</dbReference>
<gene>
    <name evidence="2" type="ORF">NF717_09650</name>
</gene>
<evidence type="ECO:0000313" key="3">
    <source>
        <dbReference type="Proteomes" id="UP001153199"/>
    </source>
</evidence>
<proteinExistence type="predicted"/>
<reference evidence="2" key="1">
    <citation type="submission" date="2022-06" db="EMBL/GenBank/DDBJ databases">
        <title>Lactococcus from bovine mastitis in China.</title>
        <authorList>
            <person name="Lin Y."/>
            <person name="Han B."/>
        </authorList>
    </citation>
    <scope>NUCLEOTIDE SEQUENCE</scope>
    <source>
        <strain evidence="2">Ningxia-I-26</strain>
    </source>
</reference>
<dbReference type="Gene3D" id="1.10.260.40">
    <property type="entry name" value="lambda repressor-like DNA-binding domains"/>
    <property type="match status" value="1"/>
</dbReference>
<name>A0A9X4P207_9LACT</name>
<sequence>MTPEQFWEKIDSYCKKRDISFQRLCKDVDIDDSYLYNLKRKKNNFPSINKFIRLRKVFTDDEMFEVLKTSDRLTEEQDEIFVSLNISQEMRMKSRLERKIRRGETT</sequence>
<dbReference type="InterPro" id="IPR010982">
    <property type="entry name" value="Lambda_DNA-bd_dom_sf"/>
</dbReference>
<protein>
    <recommendedName>
        <fullName evidence="1">DUF7339 domain-containing protein</fullName>
    </recommendedName>
</protein>